<keyword evidence="3" id="KW-1185">Reference proteome</keyword>
<feature type="signal peptide" evidence="1">
    <location>
        <begin position="1"/>
        <end position="20"/>
    </location>
</feature>
<organism evidence="2 3">
    <name type="scientific">Thermoflexibacter ruber</name>
    <dbReference type="NCBI Taxonomy" id="1003"/>
    <lineage>
        <taxon>Bacteria</taxon>
        <taxon>Pseudomonadati</taxon>
        <taxon>Bacteroidota</taxon>
        <taxon>Cytophagia</taxon>
        <taxon>Cytophagales</taxon>
        <taxon>Thermoflexibacteraceae</taxon>
        <taxon>Thermoflexibacter</taxon>
    </lineage>
</organism>
<evidence type="ECO:0000313" key="2">
    <source>
        <dbReference type="EMBL" id="SFF29959.1"/>
    </source>
</evidence>
<dbReference type="EMBL" id="FONY01000024">
    <property type="protein sequence ID" value="SFF29959.1"/>
    <property type="molecule type" value="Genomic_DNA"/>
</dbReference>
<dbReference type="STRING" id="1003.SAMN04488541_102452"/>
<proteinExistence type="predicted"/>
<feature type="chain" id="PRO_5011549439" evidence="1">
    <location>
        <begin position="21"/>
        <end position="311"/>
    </location>
</feature>
<dbReference type="AlphaFoldDB" id="A0A1I2HJR0"/>
<gene>
    <name evidence="2" type="ORF">SAMN04488541_102452</name>
</gene>
<dbReference type="Proteomes" id="UP000199513">
    <property type="component" value="Unassembled WGS sequence"/>
</dbReference>
<reference evidence="2 3" key="1">
    <citation type="submission" date="2016-10" db="EMBL/GenBank/DDBJ databases">
        <authorList>
            <person name="de Groot N.N."/>
        </authorList>
    </citation>
    <scope>NUCLEOTIDE SEQUENCE [LARGE SCALE GENOMIC DNA]</scope>
    <source>
        <strain>GEY</strain>
        <strain evidence="3">DSM 9560</strain>
    </source>
</reference>
<protein>
    <submittedName>
        <fullName evidence="2">Uncharacterized protein</fullName>
    </submittedName>
</protein>
<accession>A0A1I2HJR0</accession>
<sequence length="311" mass="35311">MKKVLIALFLFLLVTASTHAQQVHINSPEAGVWFAGSIDRFPIWLYFTSQYYENNSNKRMLSAYYGYNSQKGNSLHLDGYYDIAENRLVLHHKKQYTDEILETFEGQITDMFNESIIKGTWKNKTKSFSFTLKSATPMNFSIGEIIANACTLGLPFKFTDKDFFVDELFKSNWQGKNYAAMQSSLSQYIGSINGLWEHKLYNGTVLGKVPLSTGGNLLIFYFNDIEKNENGEDGEEANVLGVAIFDANNKLTDNHALFAVSQGLGWQYVGYDITVTATQITIKTTDYVMDMGRKEAGQQTKVIRIINNRFK</sequence>
<evidence type="ECO:0000256" key="1">
    <source>
        <dbReference type="SAM" id="SignalP"/>
    </source>
</evidence>
<name>A0A1I2HJR0_9BACT</name>
<keyword evidence="1" id="KW-0732">Signal</keyword>
<evidence type="ECO:0000313" key="3">
    <source>
        <dbReference type="Proteomes" id="UP000199513"/>
    </source>
</evidence>
<dbReference type="RefSeq" id="WP_143090934.1">
    <property type="nucleotide sequence ID" value="NZ_FONY01000024.1"/>
</dbReference>